<evidence type="ECO:0000313" key="3">
    <source>
        <dbReference type="Proteomes" id="UP001362999"/>
    </source>
</evidence>
<gene>
    <name evidence="2" type="ORF">R3P38DRAFT_3174720</name>
</gene>
<protein>
    <submittedName>
        <fullName evidence="2">Uncharacterized protein</fullName>
    </submittedName>
</protein>
<feature type="signal peptide" evidence="1">
    <location>
        <begin position="1"/>
        <end position="17"/>
    </location>
</feature>
<dbReference type="AlphaFoldDB" id="A0AAW0D6Q5"/>
<comment type="caution">
    <text evidence="2">The sequence shown here is derived from an EMBL/GenBank/DDBJ whole genome shotgun (WGS) entry which is preliminary data.</text>
</comment>
<dbReference type="Proteomes" id="UP001362999">
    <property type="component" value="Unassembled WGS sequence"/>
</dbReference>
<evidence type="ECO:0000313" key="2">
    <source>
        <dbReference type="EMBL" id="KAK7048465.1"/>
    </source>
</evidence>
<reference evidence="2 3" key="1">
    <citation type="journal article" date="2024" name="J Genomics">
        <title>Draft genome sequencing and assembly of Favolaschia claudopus CIRM-BRFM 2984 isolated from oak limbs.</title>
        <authorList>
            <person name="Navarro D."/>
            <person name="Drula E."/>
            <person name="Chaduli D."/>
            <person name="Cazenave R."/>
            <person name="Ahrendt S."/>
            <person name="Wang J."/>
            <person name="Lipzen A."/>
            <person name="Daum C."/>
            <person name="Barry K."/>
            <person name="Grigoriev I.V."/>
            <person name="Favel A."/>
            <person name="Rosso M.N."/>
            <person name="Martin F."/>
        </authorList>
    </citation>
    <scope>NUCLEOTIDE SEQUENCE [LARGE SCALE GENOMIC DNA]</scope>
    <source>
        <strain evidence="2 3">CIRM-BRFM 2984</strain>
    </source>
</reference>
<evidence type="ECO:0000256" key="1">
    <source>
        <dbReference type="SAM" id="SignalP"/>
    </source>
</evidence>
<dbReference type="EMBL" id="JAWWNJ010000009">
    <property type="protein sequence ID" value="KAK7048465.1"/>
    <property type="molecule type" value="Genomic_DNA"/>
</dbReference>
<accession>A0AAW0D6Q5</accession>
<proteinExistence type="predicted"/>
<feature type="chain" id="PRO_5043429666" evidence="1">
    <location>
        <begin position="18"/>
        <end position="164"/>
    </location>
</feature>
<organism evidence="2 3">
    <name type="scientific">Favolaschia claudopus</name>
    <dbReference type="NCBI Taxonomy" id="2862362"/>
    <lineage>
        <taxon>Eukaryota</taxon>
        <taxon>Fungi</taxon>
        <taxon>Dikarya</taxon>
        <taxon>Basidiomycota</taxon>
        <taxon>Agaricomycotina</taxon>
        <taxon>Agaricomycetes</taxon>
        <taxon>Agaricomycetidae</taxon>
        <taxon>Agaricales</taxon>
        <taxon>Marasmiineae</taxon>
        <taxon>Mycenaceae</taxon>
        <taxon>Favolaschia</taxon>
    </lineage>
</organism>
<keyword evidence="3" id="KW-1185">Reference proteome</keyword>
<keyword evidence="1" id="KW-0732">Signal</keyword>
<name>A0AAW0D6Q5_9AGAR</name>
<sequence length="164" mass="17549">MHFLKVAALALFPFALAAPSRRQSTSGTIVLPPDGAVIAPGEEFAFEYDCMADFGISSYNFTVWLVTSFPKSMSPSNNFAEGHYFGRFGQPNYPGNPSPKNPPPATLTMPDFSKNPGGFGTGAVDSDGQFALIVMEEYATGEASIGSRFTLAVNRIVYNGTKTT</sequence>